<proteinExistence type="predicted"/>
<dbReference type="AlphaFoldDB" id="A0AAD6TUD2"/>
<feature type="region of interest" description="Disordered" evidence="1">
    <location>
        <begin position="101"/>
        <end position="121"/>
    </location>
</feature>
<comment type="caution">
    <text evidence="3">The sequence shown here is derived from an EMBL/GenBank/DDBJ whole genome shotgun (WGS) entry which is preliminary data.</text>
</comment>
<organism evidence="3 4">
    <name type="scientific">Mycena belliarum</name>
    <dbReference type="NCBI Taxonomy" id="1033014"/>
    <lineage>
        <taxon>Eukaryota</taxon>
        <taxon>Fungi</taxon>
        <taxon>Dikarya</taxon>
        <taxon>Basidiomycota</taxon>
        <taxon>Agaricomycotina</taxon>
        <taxon>Agaricomycetes</taxon>
        <taxon>Agaricomycetidae</taxon>
        <taxon>Agaricales</taxon>
        <taxon>Marasmiineae</taxon>
        <taxon>Mycenaceae</taxon>
        <taxon>Mycena</taxon>
    </lineage>
</organism>
<dbReference type="EMBL" id="JARJCN010000069">
    <property type="protein sequence ID" value="KAJ7077988.1"/>
    <property type="molecule type" value="Genomic_DNA"/>
</dbReference>
<evidence type="ECO:0000256" key="1">
    <source>
        <dbReference type="SAM" id="MobiDB-lite"/>
    </source>
</evidence>
<keyword evidence="4" id="KW-1185">Reference proteome</keyword>
<sequence>MNHRLILLFMLLFTVLAVLSAPVPAEANLTGPVQTVALEARAKKAKAVKAKPKPVKKTATKAAAGGVVGDLHARAKNIWKTRTLYIDPHRPGSRGLVEARYPSQEGQGPEPQHRPSETRPAKMQWADNRMPFQMKVKAVKAKPKPVKKTATKAAAGGVVGDFIHARAKKVKAVKAKPKPVKKTATKAAAGGVVGDFIHARAKKVKAVKAKPKPVKKTATKAAAGGVVRDFIHNT</sequence>
<keyword evidence="2" id="KW-0732">Signal</keyword>
<feature type="compositionally biased region" description="Basic and acidic residues" evidence="1">
    <location>
        <begin position="111"/>
        <end position="120"/>
    </location>
</feature>
<gene>
    <name evidence="3" type="ORF">B0H15DRAFT_804967</name>
</gene>
<accession>A0AAD6TUD2</accession>
<feature type="chain" id="PRO_5042198377" evidence="2">
    <location>
        <begin position="21"/>
        <end position="234"/>
    </location>
</feature>
<protein>
    <submittedName>
        <fullName evidence="3">Uncharacterized protein</fullName>
    </submittedName>
</protein>
<evidence type="ECO:0000256" key="2">
    <source>
        <dbReference type="SAM" id="SignalP"/>
    </source>
</evidence>
<evidence type="ECO:0000313" key="3">
    <source>
        <dbReference type="EMBL" id="KAJ7077988.1"/>
    </source>
</evidence>
<evidence type="ECO:0000313" key="4">
    <source>
        <dbReference type="Proteomes" id="UP001222325"/>
    </source>
</evidence>
<dbReference type="Proteomes" id="UP001222325">
    <property type="component" value="Unassembled WGS sequence"/>
</dbReference>
<name>A0AAD6TUD2_9AGAR</name>
<reference evidence="3" key="1">
    <citation type="submission" date="2023-03" db="EMBL/GenBank/DDBJ databases">
        <title>Massive genome expansion in bonnet fungi (Mycena s.s.) driven by repeated elements and novel gene families across ecological guilds.</title>
        <authorList>
            <consortium name="Lawrence Berkeley National Laboratory"/>
            <person name="Harder C.B."/>
            <person name="Miyauchi S."/>
            <person name="Viragh M."/>
            <person name="Kuo A."/>
            <person name="Thoen E."/>
            <person name="Andreopoulos B."/>
            <person name="Lu D."/>
            <person name="Skrede I."/>
            <person name="Drula E."/>
            <person name="Henrissat B."/>
            <person name="Morin E."/>
            <person name="Kohler A."/>
            <person name="Barry K."/>
            <person name="LaButti K."/>
            <person name="Morin E."/>
            <person name="Salamov A."/>
            <person name="Lipzen A."/>
            <person name="Mereny Z."/>
            <person name="Hegedus B."/>
            <person name="Baldrian P."/>
            <person name="Stursova M."/>
            <person name="Weitz H."/>
            <person name="Taylor A."/>
            <person name="Grigoriev I.V."/>
            <person name="Nagy L.G."/>
            <person name="Martin F."/>
            <person name="Kauserud H."/>
        </authorList>
    </citation>
    <scope>NUCLEOTIDE SEQUENCE</scope>
    <source>
        <strain evidence="3">CBHHK173m</strain>
    </source>
</reference>
<feature type="signal peptide" evidence="2">
    <location>
        <begin position="1"/>
        <end position="20"/>
    </location>
</feature>